<feature type="region of interest" description="Disordered" evidence="1">
    <location>
        <begin position="34"/>
        <end position="74"/>
    </location>
</feature>
<keyword evidence="3" id="KW-1185">Reference proteome</keyword>
<protein>
    <submittedName>
        <fullName evidence="2">Uncharacterized protein</fullName>
    </submittedName>
</protein>
<name>A0AAV5FAE6_ELECO</name>
<comment type="caution">
    <text evidence="2">The sequence shown here is derived from an EMBL/GenBank/DDBJ whole genome shotgun (WGS) entry which is preliminary data.</text>
</comment>
<feature type="compositionally biased region" description="Polar residues" evidence="1">
    <location>
        <begin position="60"/>
        <end position="69"/>
    </location>
</feature>
<accession>A0AAV5FAE6</accession>
<sequence length="134" mass="15335">MEMKIQIGTVDDLLKLFVFFLISIDTTDDMTRTAEYQSDKSQKLKRHGGRHVSRWDQDGAHNNQQNTTLEVDKNLDGKNDSCATKIDKVSYEKLNEFAKVQFESRSQITQEDVTDCAMHVDDEVSLSDATIMEL</sequence>
<dbReference type="EMBL" id="BQKI01000083">
    <property type="protein sequence ID" value="GJN31834.1"/>
    <property type="molecule type" value="Genomic_DNA"/>
</dbReference>
<organism evidence="2 3">
    <name type="scientific">Eleusine coracana subsp. coracana</name>
    <dbReference type="NCBI Taxonomy" id="191504"/>
    <lineage>
        <taxon>Eukaryota</taxon>
        <taxon>Viridiplantae</taxon>
        <taxon>Streptophyta</taxon>
        <taxon>Embryophyta</taxon>
        <taxon>Tracheophyta</taxon>
        <taxon>Spermatophyta</taxon>
        <taxon>Magnoliopsida</taxon>
        <taxon>Liliopsida</taxon>
        <taxon>Poales</taxon>
        <taxon>Poaceae</taxon>
        <taxon>PACMAD clade</taxon>
        <taxon>Chloridoideae</taxon>
        <taxon>Cynodonteae</taxon>
        <taxon>Eleusininae</taxon>
        <taxon>Eleusine</taxon>
    </lineage>
</organism>
<evidence type="ECO:0000256" key="1">
    <source>
        <dbReference type="SAM" id="MobiDB-lite"/>
    </source>
</evidence>
<evidence type="ECO:0000313" key="2">
    <source>
        <dbReference type="EMBL" id="GJN31834.1"/>
    </source>
</evidence>
<dbReference type="AlphaFoldDB" id="A0AAV5FAE6"/>
<dbReference type="Proteomes" id="UP001054889">
    <property type="component" value="Unassembled WGS sequence"/>
</dbReference>
<feature type="compositionally biased region" description="Basic residues" evidence="1">
    <location>
        <begin position="43"/>
        <end position="52"/>
    </location>
</feature>
<proteinExistence type="predicted"/>
<gene>
    <name evidence="2" type="primary">gb20282</name>
    <name evidence="2" type="ORF">PR202_gb20282</name>
</gene>
<reference evidence="2" key="2">
    <citation type="submission" date="2021-12" db="EMBL/GenBank/DDBJ databases">
        <title>Resequencing data analysis of finger millet.</title>
        <authorList>
            <person name="Hatakeyama M."/>
            <person name="Aluri S."/>
            <person name="Balachadran M.T."/>
            <person name="Sivarajan S.R."/>
            <person name="Poveda L."/>
            <person name="Shimizu-Inatsugi R."/>
            <person name="Schlapbach R."/>
            <person name="Sreeman S.M."/>
            <person name="Shimizu K.K."/>
        </authorList>
    </citation>
    <scope>NUCLEOTIDE SEQUENCE</scope>
</reference>
<reference evidence="2" key="1">
    <citation type="journal article" date="2018" name="DNA Res.">
        <title>Multiple hybrid de novo genome assembly of finger millet, an orphan allotetraploid crop.</title>
        <authorList>
            <person name="Hatakeyama M."/>
            <person name="Aluri S."/>
            <person name="Balachadran M.T."/>
            <person name="Sivarajan S.R."/>
            <person name="Patrignani A."/>
            <person name="Gruter S."/>
            <person name="Poveda L."/>
            <person name="Shimizu-Inatsugi R."/>
            <person name="Baeten J."/>
            <person name="Francoijs K.J."/>
            <person name="Nataraja K.N."/>
            <person name="Reddy Y.A.N."/>
            <person name="Phadnis S."/>
            <person name="Ravikumar R.L."/>
            <person name="Schlapbach R."/>
            <person name="Sreeman S.M."/>
            <person name="Shimizu K.K."/>
        </authorList>
    </citation>
    <scope>NUCLEOTIDE SEQUENCE</scope>
</reference>
<evidence type="ECO:0000313" key="3">
    <source>
        <dbReference type="Proteomes" id="UP001054889"/>
    </source>
</evidence>